<dbReference type="GO" id="GO:0016020">
    <property type="term" value="C:membrane"/>
    <property type="evidence" value="ECO:0007669"/>
    <property type="project" value="UniProtKB-UniRule"/>
</dbReference>
<evidence type="ECO:0000256" key="2">
    <source>
        <dbReference type="SAM" id="Coils"/>
    </source>
</evidence>
<dbReference type="PANTHER" id="PTHR30329">
    <property type="entry name" value="STATOR ELEMENT OF FLAGELLAR MOTOR COMPLEX"/>
    <property type="match status" value="1"/>
</dbReference>
<dbReference type="PROSITE" id="PS51257">
    <property type="entry name" value="PROKAR_LIPOPROTEIN"/>
    <property type="match status" value="1"/>
</dbReference>
<accession>A0A7L4UNK6</accession>
<dbReference type="SUPFAM" id="SSF103088">
    <property type="entry name" value="OmpA-like"/>
    <property type="match status" value="1"/>
</dbReference>
<protein>
    <submittedName>
        <fullName evidence="4">Chemotaxis protein MotB</fullName>
    </submittedName>
</protein>
<sequence length="279" mass="31312">MKRFFLILLLGGLVASCGVSKKDFEAYKMQKEQELEECNSEMFRSANEVAGLRADKTQLETQIATLERSNKSLQDALNNCINKGGTNIEKLVEEIGTSNKYIRELIATNNRKDSLNRALSNNLKRSLSDVSDEDIEISVKKGVVFISLSDKMLFKSGRYELNSNAKVVLAKIGKIVNDYQSYDVLIEGHTDSKPISTACLKDNWDLSAMRATTIARYMHDDLEIDPSRITAGARSEYVPKASNATPEGRSLNRRTEIIILPKLDEFIKLMEQSTGEKMN</sequence>
<dbReference type="PROSITE" id="PS51123">
    <property type="entry name" value="OMPA_2"/>
    <property type="match status" value="1"/>
</dbReference>
<evidence type="ECO:0000313" key="4">
    <source>
        <dbReference type="EMBL" id="PVX50695.1"/>
    </source>
</evidence>
<organism evidence="4 5">
    <name type="scientific">Balneicella halophila</name>
    <dbReference type="NCBI Taxonomy" id="1537566"/>
    <lineage>
        <taxon>Bacteria</taxon>
        <taxon>Pseudomonadati</taxon>
        <taxon>Bacteroidota</taxon>
        <taxon>Bacteroidia</taxon>
        <taxon>Bacteroidales</taxon>
        <taxon>Balneicellaceae</taxon>
        <taxon>Balneicella</taxon>
    </lineage>
</organism>
<dbReference type="Gene3D" id="3.30.1330.60">
    <property type="entry name" value="OmpA-like domain"/>
    <property type="match status" value="1"/>
</dbReference>
<feature type="coiled-coil region" evidence="2">
    <location>
        <begin position="21"/>
        <end position="83"/>
    </location>
</feature>
<proteinExistence type="predicted"/>
<keyword evidence="5" id="KW-1185">Reference proteome</keyword>
<gene>
    <name evidence="4" type="ORF">C7377_1008</name>
</gene>
<feature type="domain" description="OmpA-like" evidence="3">
    <location>
        <begin position="141"/>
        <end position="263"/>
    </location>
</feature>
<comment type="caution">
    <text evidence="4">The sequence shown here is derived from an EMBL/GenBank/DDBJ whole genome shotgun (WGS) entry which is preliminary data.</text>
</comment>
<evidence type="ECO:0000256" key="1">
    <source>
        <dbReference type="PROSITE-ProRule" id="PRU00473"/>
    </source>
</evidence>
<reference evidence="4 5" key="1">
    <citation type="submission" date="2018-05" db="EMBL/GenBank/DDBJ databases">
        <title>Genomic Encyclopedia of Type Strains, Phase IV (KMG-IV): sequencing the most valuable type-strain genomes for metagenomic binning, comparative biology and taxonomic classification.</title>
        <authorList>
            <person name="Goeker M."/>
        </authorList>
    </citation>
    <scope>NUCLEOTIDE SEQUENCE [LARGE SCALE GENOMIC DNA]</scope>
    <source>
        <strain evidence="4 5">DSM 28579</strain>
    </source>
</reference>
<name>A0A7L4UNK6_BALHA</name>
<dbReference type="OrthoDB" id="9815217at2"/>
<dbReference type="EMBL" id="QENZ01000004">
    <property type="protein sequence ID" value="PVX50695.1"/>
    <property type="molecule type" value="Genomic_DNA"/>
</dbReference>
<dbReference type="PANTHER" id="PTHR30329:SF21">
    <property type="entry name" value="LIPOPROTEIN YIAD-RELATED"/>
    <property type="match status" value="1"/>
</dbReference>
<dbReference type="InterPro" id="IPR050330">
    <property type="entry name" value="Bact_OuterMem_StrucFunc"/>
</dbReference>
<dbReference type="InterPro" id="IPR036737">
    <property type="entry name" value="OmpA-like_sf"/>
</dbReference>
<dbReference type="InterPro" id="IPR006665">
    <property type="entry name" value="OmpA-like"/>
</dbReference>
<keyword evidence="1" id="KW-0472">Membrane</keyword>
<keyword evidence="2" id="KW-0175">Coiled coil</keyword>
<dbReference type="Pfam" id="PF00691">
    <property type="entry name" value="OmpA"/>
    <property type="match status" value="1"/>
</dbReference>
<evidence type="ECO:0000313" key="5">
    <source>
        <dbReference type="Proteomes" id="UP000251835"/>
    </source>
</evidence>
<dbReference type="RefSeq" id="WP_116496254.1">
    <property type="nucleotide sequence ID" value="NZ_QENZ01000004.1"/>
</dbReference>
<dbReference type="Proteomes" id="UP000251835">
    <property type="component" value="Unassembled WGS sequence"/>
</dbReference>
<dbReference type="CDD" id="cd07185">
    <property type="entry name" value="OmpA_C-like"/>
    <property type="match status" value="1"/>
</dbReference>
<evidence type="ECO:0000259" key="3">
    <source>
        <dbReference type="PROSITE" id="PS51123"/>
    </source>
</evidence>
<dbReference type="AlphaFoldDB" id="A0A7L4UNK6"/>